<protein>
    <submittedName>
        <fullName evidence="1">Uncharacterized protein</fullName>
    </submittedName>
</protein>
<name>A0A6J5MBA5_9CAUD</name>
<proteinExistence type="predicted"/>
<reference evidence="1" key="1">
    <citation type="submission" date="2020-04" db="EMBL/GenBank/DDBJ databases">
        <authorList>
            <person name="Chiriac C."/>
            <person name="Salcher M."/>
            <person name="Ghai R."/>
            <person name="Kavagutti S V."/>
        </authorList>
    </citation>
    <scope>NUCLEOTIDE SEQUENCE</scope>
</reference>
<sequence length="67" mass="7689">MGNSTGYIRINSDDWADAGKLYKVIEYYRPNPDRSSAVNLTLEDPSGETIKKVVPFHWVEWIADGDW</sequence>
<gene>
    <name evidence="1" type="ORF">UFOVP447_161</name>
</gene>
<dbReference type="EMBL" id="LR796423">
    <property type="protein sequence ID" value="CAB4143491.1"/>
    <property type="molecule type" value="Genomic_DNA"/>
</dbReference>
<organism evidence="1">
    <name type="scientific">uncultured Caudovirales phage</name>
    <dbReference type="NCBI Taxonomy" id="2100421"/>
    <lineage>
        <taxon>Viruses</taxon>
        <taxon>Duplodnaviria</taxon>
        <taxon>Heunggongvirae</taxon>
        <taxon>Uroviricota</taxon>
        <taxon>Caudoviricetes</taxon>
        <taxon>Peduoviridae</taxon>
        <taxon>Maltschvirus</taxon>
        <taxon>Maltschvirus maltsch</taxon>
    </lineage>
</organism>
<evidence type="ECO:0000313" key="1">
    <source>
        <dbReference type="EMBL" id="CAB4143491.1"/>
    </source>
</evidence>
<accession>A0A6J5MBA5</accession>